<dbReference type="KEGG" id="mico:GDR74_03655"/>
<dbReference type="EMBL" id="CP045423">
    <property type="protein sequence ID" value="QFU15388.1"/>
    <property type="molecule type" value="Genomic_DNA"/>
</dbReference>
<organism evidence="2 3">
    <name type="scientific">Microvirga thermotolerans</name>
    <dbReference type="NCBI Taxonomy" id="2651334"/>
    <lineage>
        <taxon>Bacteria</taxon>
        <taxon>Pseudomonadati</taxon>
        <taxon>Pseudomonadota</taxon>
        <taxon>Alphaproteobacteria</taxon>
        <taxon>Hyphomicrobiales</taxon>
        <taxon>Methylobacteriaceae</taxon>
        <taxon>Microvirga</taxon>
    </lineage>
</organism>
<dbReference type="AlphaFoldDB" id="A0A5P9JUD0"/>
<protein>
    <submittedName>
        <fullName evidence="2">DUF2937 family protein</fullName>
    </submittedName>
</protein>
<name>A0A5P9JUD0_9HYPH</name>
<keyword evidence="1" id="KW-1133">Transmembrane helix</keyword>
<keyword evidence="3" id="KW-1185">Reference proteome</keyword>
<accession>A0A5P9JUD0</accession>
<feature type="transmembrane region" description="Helical" evidence="1">
    <location>
        <begin position="137"/>
        <end position="158"/>
    </location>
</feature>
<dbReference type="Proteomes" id="UP000325614">
    <property type="component" value="Chromosome"/>
</dbReference>
<evidence type="ECO:0000313" key="2">
    <source>
        <dbReference type="EMBL" id="QFU15388.1"/>
    </source>
</evidence>
<reference evidence="2 3" key="1">
    <citation type="submission" date="2019-10" db="EMBL/GenBank/DDBJ databases">
        <title>Isolation, Identification of Microvirga thermotolerans HR1, a novel thermophilic bacterium and Comparative Genomics of the genus Microvirga.</title>
        <authorList>
            <person name="Li J."/>
            <person name="Zhang W."/>
            <person name="Lin M."/>
            <person name="Wang J."/>
        </authorList>
    </citation>
    <scope>NUCLEOTIDE SEQUENCE [LARGE SCALE GENOMIC DNA]</scope>
    <source>
        <strain evidence="2 3">HR1</strain>
    </source>
</reference>
<gene>
    <name evidence="2" type="ORF">GDR74_03655</name>
</gene>
<dbReference type="RefSeq" id="WP_152585034.1">
    <property type="nucleotide sequence ID" value="NZ_CP045423.1"/>
</dbReference>
<evidence type="ECO:0000256" key="1">
    <source>
        <dbReference type="SAM" id="Phobius"/>
    </source>
</evidence>
<dbReference type="Pfam" id="PF11157">
    <property type="entry name" value="DUF2937"/>
    <property type="match status" value="1"/>
</dbReference>
<keyword evidence="1" id="KW-0472">Membrane</keyword>
<proteinExistence type="predicted"/>
<dbReference type="InterPro" id="IPR022584">
    <property type="entry name" value="DUF2937"/>
</dbReference>
<keyword evidence="1" id="KW-0812">Transmembrane</keyword>
<evidence type="ECO:0000313" key="3">
    <source>
        <dbReference type="Proteomes" id="UP000325614"/>
    </source>
</evidence>
<sequence>MSRIARIVAFGFGLAGAVVASQLPEYSQQYRQRLGGAIDVLTRVLQRFDADAESHGETREGAILRLRGNPDDLVSRQGVAMQANAERLARLRAHRDSLAQAGPFLRIALMARDGDTDVMEAAYRDFEPAVPVTEEGIVAAAGGFVAGWGGLLVLTGFVRSLRRPRPRPVRA</sequence>